<dbReference type="Pfam" id="PF01490">
    <property type="entry name" value="Aa_trans"/>
    <property type="match status" value="1"/>
</dbReference>
<feature type="transmembrane region" description="Helical" evidence="14">
    <location>
        <begin position="38"/>
        <end position="58"/>
    </location>
</feature>
<evidence type="ECO:0000256" key="7">
    <source>
        <dbReference type="ARBA" id="ARBA00022847"/>
    </source>
</evidence>
<accession>A0A371FM89</accession>
<evidence type="ECO:0000256" key="11">
    <source>
        <dbReference type="ARBA" id="ARBA00023294"/>
    </source>
</evidence>
<evidence type="ECO:0000256" key="12">
    <source>
        <dbReference type="ARBA" id="ARBA00045588"/>
    </source>
</evidence>
<keyword evidence="6 14" id="KW-0812">Transmembrane</keyword>
<dbReference type="Proteomes" id="UP000257109">
    <property type="component" value="Unassembled WGS sequence"/>
</dbReference>
<keyword evidence="10 14" id="KW-0472">Membrane</keyword>
<keyword evidence="5" id="KW-1003">Cell membrane</keyword>
<keyword evidence="9 14" id="KW-1133">Transmembrane helix</keyword>
<dbReference type="STRING" id="157652.A0A371FM89"/>
<evidence type="ECO:0000256" key="9">
    <source>
        <dbReference type="ARBA" id="ARBA00022989"/>
    </source>
</evidence>
<feature type="region of interest" description="Disordered" evidence="13">
    <location>
        <begin position="1"/>
        <end position="29"/>
    </location>
</feature>
<keyword evidence="11" id="KW-0927">Auxin signaling pathway</keyword>
<evidence type="ECO:0000313" key="17">
    <source>
        <dbReference type="Proteomes" id="UP000257109"/>
    </source>
</evidence>
<protein>
    <submittedName>
        <fullName evidence="16">Amino acid permease 6</fullName>
    </submittedName>
</protein>
<evidence type="ECO:0000256" key="4">
    <source>
        <dbReference type="ARBA" id="ARBA00022448"/>
    </source>
</evidence>
<keyword evidence="17" id="KW-1185">Reference proteome</keyword>
<feature type="domain" description="Amino acid transporter transmembrane" evidence="15">
    <location>
        <begin position="31"/>
        <end position="109"/>
    </location>
</feature>
<feature type="transmembrane region" description="Helical" evidence="14">
    <location>
        <begin position="64"/>
        <end position="84"/>
    </location>
</feature>
<feature type="non-terminal residue" evidence="16">
    <location>
        <position position="1"/>
    </location>
</feature>
<dbReference type="GO" id="GO:0005886">
    <property type="term" value="C:plasma membrane"/>
    <property type="evidence" value="ECO:0007669"/>
    <property type="project" value="UniProtKB-SubCell"/>
</dbReference>
<evidence type="ECO:0000313" key="16">
    <source>
        <dbReference type="EMBL" id="RDX79381.1"/>
    </source>
</evidence>
<dbReference type="GO" id="GO:0012505">
    <property type="term" value="C:endomembrane system"/>
    <property type="evidence" value="ECO:0007669"/>
    <property type="project" value="UniProtKB-SubCell"/>
</dbReference>
<reference evidence="16" key="1">
    <citation type="submission" date="2018-05" db="EMBL/GenBank/DDBJ databases">
        <title>Draft genome of Mucuna pruriens seed.</title>
        <authorList>
            <person name="Nnadi N.E."/>
            <person name="Vos R."/>
            <person name="Hasami M.H."/>
            <person name="Devisetty U.K."/>
            <person name="Aguiy J.C."/>
        </authorList>
    </citation>
    <scope>NUCLEOTIDE SEQUENCE [LARGE SCALE GENOMIC DNA]</scope>
    <source>
        <strain evidence="16">JCA_2017</strain>
    </source>
</reference>
<dbReference type="AlphaFoldDB" id="A0A371FM89"/>
<comment type="subcellular location">
    <subcellularLocation>
        <location evidence="2">Cell membrane</location>
    </subcellularLocation>
    <subcellularLocation>
        <location evidence="1">Endomembrane system</location>
        <topology evidence="1">Multi-pass membrane protein</topology>
    </subcellularLocation>
</comment>
<dbReference type="GO" id="GO:0009734">
    <property type="term" value="P:auxin-activated signaling pathway"/>
    <property type="evidence" value="ECO:0007669"/>
    <property type="project" value="UniProtKB-KW"/>
</dbReference>
<name>A0A371FM89_MUCPR</name>
<comment type="similarity">
    <text evidence="3">Belongs to the amino acid/polyamine transporter 2 family. Amino acid/auxin permease (AAAP) (TC 2.A.18.1) subfamily.</text>
</comment>
<keyword evidence="8" id="KW-0029">Amino-acid transport</keyword>
<evidence type="ECO:0000259" key="15">
    <source>
        <dbReference type="Pfam" id="PF01490"/>
    </source>
</evidence>
<dbReference type="InterPro" id="IPR013057">
    <property type="entry name" value="AA_transpt_TM"/>
</dbReference>
<evidence type="ECO:0000256" key="5">
    <source>
        <dbReference type="ARBA" id="ARBA00022475"/>
    </source>
</evidence>
<dbReference type="OrthoDB" id="40134at2759"/>
<dbReference type="GO" id="GO:0015293">
    <property type="term" value="F:symporter activity"/>
    <property type="evidence" value="ECO:0007669"/>
    <property type="project" value="UniProtKB-KW"/>
</dbReference>
<evidence type="ECO:0000256" key="3">
    <source>
        <dbReference type="ARBA" id="ARBA00005590"/>
    </source>
</evidence>
<comment type="caution">
    <text evidence="16">The sequence shown here is derived from an EMBL/GenBank/DDBJ whole genome shotgun (WGS) entry which is preliminary data.</text>
</comment>
<dbReference type="PANTHER" id="PTHR48017">
    <property type="entry name" value="OS05G0424000 PROTEIN-RELATED"/>
    <property type="match status" value="1"/>
</dbReference>
<evidence type="ECO:0000256" key="6">
    <source>
        <dbReference type="ARBA" id="ARBA00022692"/>
    </source>
</evidence>
<sequence length="114" mass="12538">MESAGDRRLSTKEQGNDVYSSKHDDDGRLKRTGTWVTGSAHIVTAVIGSGVLSLAWAVAQLGWIAGPVILIIFSVITLFTSFLLTDGYRYPDSVHGTRNHTYMKMVQNILDLNI</sequence>
<dbReference type="EMBL" id="QJKJ01008558">
    <property type="protein sequence ID" value="RDX79381.1"/>
    <property type="molecule type" value="Genomic_DNA"/>
</dbReference>
<proteinExistence type="inferred from homology"/>
<gene>
    <name evidence="16" type="primary">AAP6</name>
    <name evidence="16" type="ORF">CR513_40208</name>
</gene>
<keyword evidence="7" id="KW-0769">Symport</keyword>
<evidence type="ECO:0000256" key="13">
    <source>
        <dbReference type="SAM" id="MobiDB-lite"/>
    </source>
</evidence>
<evidence type="ECO:0000256" key="1">
    <source>
        <dbReference type="ARBA" id="ARBA00004127"/>
    </source>
</evidence>
<dbReference type="GO" id="GO:0006865">
    <property type="term" value="P:amino acid transport"/>
    <property type="evidence" value="ECO:0007669"/>
    <property type="project" value="UniProtKB-KW"/>
</dbReference>
<evidence type="ECO:0000256" key="14">
    <source>
        <dbReference type="SAM" id="Phobius"/>
    </source>
</evidence>
<evidence type="ECO:0000256" key="8">
    <source>
        <dbReference type="ARBA" id="ARBA00022970"/>
    </source>
</evidence>
<evidence type="ECO:0000256" key="10">
    <source>
        <dbReference type="ARBA" id="ARBA00023136"/>
    </source>
</evidence>
<organism evidence="16 17">
    <name type="scientific">Mucuna pruriens</name>
    <name type="common">Velvet bean</name>
    <name type="synonym">Dolichos pruriens</name>
    <dbReference type="NCBI Taxonomy" id="157652"/>
    <lineage>
        <taxon>Eukaryota</taxon>
        <taxon>Viridiplantae</taxon>
        <taxon>Streptophyta</taxon>
        <taxon>Embryophyta</taxon>
        <taxon>Tracheophyta</taxon>
        <taxon>Spermatophyta</taxon>
        <taxon>Magnoliopsida</taxon>
        <taxon>eudicotyledons</taxon>
        <taxon>Gunneridae</taxon>
        <taxon>Pentapetalae</taxon>
        <taxon>rosids</taxon>
        <taxon>fabids</taxon>
        <taxon>Fabales</taxon>
        <taxon>Fabaceae</taxon>
        <taxon>Papilionoideae</taxon>
        <taxon>50 kb inversion clade</taxon>
        <taxon>NPAAA clade</taxon>
        <taxon>indigoferoid/millettioid clade</taxon>
        <taxon>Phaseoleae</taxon>
        <taxon>Mucuna</taxon>
    </lineage>
</organism>
<evidence type="ECO:0000256" key="2">
    <source>
        <dbReference type="ARBA" id="ARBA00004236"/>
    </source>
</evidence>
<keyword evidence="4" id="KW-0813">Transport</keyword>
<comment type="function">
    <text evidence="12">Carrier protein involved in proton-driven auxin influx. Mediates the formation of auxin gradient from developing leaves (site of auxin biosynthesis) to tips by contributing to the loading of auxin in vascular tissues and facilitating acropetal (base to tip) auxin transport within inner tissues of the root apex, and basipetal (tip to base) auxin transport within outer tissues of the root apex. May be involved in lateral roots and nodules formation.</text>
</comment>